<protein>
    <submittedName>
        <fullName evidence="2">Uncharacterized protein</fullName>
    </submittedName>
</protein>
<gene>
    <name evidence="2" type="ORF">C2G38_2152309</name>
</gene>
<dbReference type="Proteomes" id="UP000266673">
    <property type="component" value="Unassembled WGS sequence"/>
</dbReference>
<evidence type="ECO:0000313" key="2">
    <source>
        <dbReference type="EMBL" id="RIB30567.1"/>
    </source>
</evidence>
<organism evidence="2 3">
    <name type="scientific">Gigaspora rosea</name>
    <dbReference type="NCBI Taxonomy" id="44941"/>
    <lineage>
        <taxon>Eukaryota</taxon>
        <taxon>Fungi</taxon>
        <taxon>Fungi incertae sedis</taxon>
        <taxon>Mucoromycota</taxon>
        <taxon>Glomeromycotina</taxon>
        <taxon>Glomeromycetes</taxon>
        <taxon>Diversisporales</taxon>
        <taxon>Gigasporaceae</taxon>
        <taxon>Gigaspora</taxon>
    </lineage>
</organism>
<accession>A0A397WA16</accession>
<sequence length="111" mass="12704">MSICNNLFKKQSEKIGNSSDINQIVNNVTQIYLEDNKSQDFSQDFFNEIIKEMCNLFNEEILKGINPASVLDILEQFLKKKKPDKKRRTGHRRGGPAGVSREKRTMEGGIV</sequence>
<evidence type="ECO:0000256" key="1">
    <source>
        <dbReference type="SAM" id="MobiDB-lite"/>
    </source>
</evidence>
<feature type="compositionally biased region" description="Basic and acidic residues" evidence="1">
    <location>
        <begin position="100"/>
        <end position="111"/>
    </location>
</feature>
<evidence type="ECO:0000313" key="3">
    <source>
        <dbReference type="Proteomes" id="UP000266673"/>
    </source>
</evidence>
<dbReference type="EMBL" id="QKWP01000010">
    <property type="protein sequence ID" value="RIB30567.1"/>
    <property type="molecule type" value="Genomic_DNA"/>
</dbReference>
<feature type="compositionally biased region" description="Basic residues" evidence="1">
    <location>
        <begin position="82"/>
        <end position="94"/>
    </location>
</feature>
<reference evidence="2 3" key="1">
    <citation type="submission" date="2018-06" db="EMBL/GenBank/DDBJ databases">
        <title>Comparative genomics reveals the genomic features of Rhizophagus irregularis, R. cerebriforme, R. diaphanum and Gigaspora rosea, and their symbiotic lifestyle signature.</title>
        <authorList>
            <person name="Morin E."/>
            <person name="San Clemente H."/>
            <person name="Chen E.C.H."/>
            <person name="De La Providencia I."/>
            <person name="Hainaut M."/>
            <person name="Kuo A."/>
            <person name="Kohler A."/>
            <person name="Murat C."/>
            <person name="Tang N."/>
            <person name="Roy S."/>
            <person name="Loubradou J."/>
            <person name="Henrissat B."/>
            <person name="Grigoriev I.V."/>
            <person name="Corradi N."/>
            <person name="Roux C."/>
            <person name="Martin F.M."/>
        </authorList>
    </citation>
    <scope>NUCLEOTIDE SEQUENCE [LARGE SCALE GENOMIC DNA]</scope>
    <source>
        <strain evidence="2 3">DAOM 194757</strain>
    </source>
</reference>
<dbReference type="OrthoDB" id="2463097at2759"/>
<proteinExistence type="predicted"/>
<name>A0A397WA16_9GLOM</name>
<dbReference type="AlphaFoldDB" id="A0A397WA16"/>
<comment type="caution">
    <text evidence="2">The sequence shown here is derived from an EMBL/GenBank/DDBJ whole genome shotgun (WGS) entry which is preliminary data.</text>
</comment>
<feature type="region of interest" description="Disordered" evidence="1">
    <location>
        <begin position="82"/>
        <end position="111"/>
    </location>
</feature>
<keyword evidence="3" id="KW-1185">Reference proteome</keyword>